<sequence length="467" mass="51987">MLDMSLLRGVTKVIAVDAQIQEVWNPETRALAAEAWQCYNSGALRASITITWTAVTTDLIAKIGSLADDGDRDAINLRDEIEQAQAHGLTPQGTIAMQKIENKLLDSAQLLELIDSVDKRALERIREDRNLCVHPSLRVLDAPYQPLPDVARANLSVALDALLIHPPTQGKKILDVFKDYTCDPGFTTSTPTHIQRLFYDRVRTNTRRNIASLAAKHAVGELDVGGRLSASAYADRCAHVLAAVAERDRVLVREAMQRCQDRYRQADTDTQRRALSRLGDQDYFWTMLDDSLVAHVGGLVPQVPADPYEALDPTTIAVLSLVGNTVAREHLPQLEQRFEQLGFPHRSSVMSDRPSAYFVPHIPALLRTAYNFRAGERAGEVLRIHSQYLTIPALQQSLSAWSANVDCRMAADMPPKVVSLLTETAHLGSGRVEHFRRFLGDVRAAWKPGDPEFYLYDDLETALNRAP</sequence>
<protein>
    <submittedName>
        <fullName evidence="1">Uncharacterized protein</fullName>
    </submittedName>
</protein>
<organism evidence="1 2">
    <name type="scientific">Gordonia amicalis</name>
    <dbReference type="NCBI Taxonomy" id="89053"/>
    <lineage>
        <taxon>Bacteria</taxon>
        <taxon>Bacillati</taxon>
        <taxon>Actinomycetota</taxon>
        <taxon>Actinomycetes</taxon>
        <taxon>Mycobacteriales</taxon>
        <taxon>Gordoniaceae</taxon>
        <taxon>Gordonia</taxon>
    </lineage>
</organism>
<dbReference type="Proteomes" id="UP001185779">
    <property type="component" value="Unassembled WGS sequence"/>
</dbReference>
<accession>A0ABU4DJT7</accession>
<evidence type="ECO:0000313" key="2">
    <source>
        <dbReference type="Proteomes" id="UP001185779"/>
    </source>
</evidence>
<gene>
    <name evidence="1" type="ORF">R3P94_22335</name>
</gene>
<keyword evidence="2" id="KW-1185">Reference proteome</keyword>
<evidence type="ECO:0000313" key="1">
    <source>
        <dbReference type="EMBL" id="MDV6310005.1"/>
    </source>
</evidence>
<name>A0ABU4DJT7_9ACTN</name>
<dbReference type="RefSeq" id="WP_317505696.1">
    <property type="nucleotide sequence ID" value="NZ_JAWLKI010000040.1"/>
</dbReference>
<comment type="caution">
    <text evidence="1">The sequence shown here is derived from an EMBL/GenBank/DDBJ whole genome shotgun (WGS) entry which is preliminary data.</text>
</comment>
<proteinExistence type="predicted"/>
<dbReference type="EMBL" id="JAWLKI010000040">
    <property type="protein sequence ID" value="MDV6310005.1"/>
    <property type="molecule type" value="Genomic_DNA"/>
</dbReference>
<reference evidence="1 2" key="1">
    <citation type="submission" date="2023-10" db="EMBL/GenBank/DDBJ databases">
        <title>Development of a sustainable strategy for remediation of hydrocarbon-contaminated territories based on the waste exchange concept.</title>
        <authorList>
            <person name="Krivoruchko A."/>
        </authorList>
    </citation>
    <scope>NUCLEOTIDE SEQUENCE [LARGE SCALE GENOMIC DNA]</scope>
    <source>
        <strain evidence="1 2">IEGM 1266</strain>
    </source>
</reference>